<dbReference type="PANTHER" id="PTHR46409:SF1">
    <property type="entry name" value="HTH PSQ-TYPE DOMAIN-CONTAINING PROTEIN"/>
    <property type="match status" value="1"/>
</dbReference>
<protein>
    <submittedName>
        <fullName evidence="1">(apollo) hypothetical protein</fullName>
    </submittedName>
</protein>
<dbReference type="OrthoDB" id="6617942at2759"/>
<comment type="caution">
    <text evidence="1">The sequence shown here is derived from an EMBL/GenBank/DDBJ whole genome shotgun (WGS) entry which is preliminary data.</text>
</comment>
<proteinExistence type="predicted"/>
<dbReference type="AlphaFoldDB" id="A0A8S3WVF9"/>
<dbReference type="EMBL" id="CAJQZP010000783">
    <property type="protein sequence ID" value="CAG4985230.1"/>
    <property type="molecule type" value="Genomic_DNA"/>
</dbReference>
<organism evidence="1 2">
    <name type="scientific">Parnassius apollo</name>
    <name type="common">Apollo butterfly</name>
    <name type="synonym">Papilio apollo</name>
    <dbReference type="NCBI Taxonomy" id="110799"/>
    <lineage>
        <taxon>Eukaryota</taxon>
        <taxon>Metazoa</taxon>
        <taxon>Ecdysozoa</taxon>
        <taxon>Arthropoda</taxon>
        <taxon>Hexapoda</taxon>
        <taxon>Insecta</taxon>
        <taxon>Pterygota</taxon>
        <taxon>Neoptera</taxon>
        <taxon>Endopterygota</taxon>
        <taxon>Lepidoptera</taxon>
        <taxon>Glossata</taxon>
        <taxon>Ditrysia</taxon>
        <taxon>Papilionoidea</taxon>
        <taxon>Papilionidae</taxon>
        <taxon>Parnassiinae</taxon>
        <taxon>Parnassini</taxon>
        <taxon>Parnassius</taxon>
        <taxon>Parnassius</taxon>
    </lineage>
</organism>
<dbReference type="Proteomes" id="UP000691718">
    <property type="component" value="Unassembled WGS sequence"/>
</dbReference>
<evidence type="ECO:0000313" key="2">
    <source>
        <dbReference type="Proteomes" id="UP000691718"/>
    </source>
</evidence>
<dbReference type="PANTHER" id="PTHR46409">
    <property type="entry name" value="HTH PSQ-TYPE DOMAIN-CONTAINING PROTEIN"/>
    <property type="match status" value="1"/>
</dbReference>
<reference evidence="1" key="1">
    <citation type="submission" date="2021-04" db="EMBL/GenBank/DDBJ databases">
        <authorList>
            <person name="Tunstrom K."/>
        </authorList>
    </citation>
    <scope>NUCLEOTIDE SEQUENCE</scope>
</reference>
<name>A0A8S3WVF9_PARAO</name>
<accession>A0A8S3WVF9</accession>
<keyword evidence="2" id="KW-1185">Reference proteome</keyword>
<sequence length="91" mass="10263">MSVGVDYDLINWLTEITEPPILKKVSYELLESFFNQGEENRIAFLLLSCHTQAVERAVKTVIEAAGVLGSKSAREGFIKTQTEPRKLMSKF</sequence>
<evidence type="ECO:0000313" key="1">
    <source>
        <dbReference type="EMBL" id="CAG4985230.1"/>
    </source>
</evidence>
<gene>
    <name evidence="1" type="ORF">PAPOLLO_LOCUS10993</name>
</gene>